<dbReference type="GO" id="GO:0045944">
    <property type="term" value="P:positive regulation of transcription by RNA polymerase II"/>
    <property type="evidence" value="ECO:0007669"/>
    <property type="project" value="TreeGrafter"/>
</dbReference>
<dbReference type="VEuPathDB" id="VectorBase:ADIR010767"/>
<evidence type="ECO:0000256" key="5">
    <source>
        <dbReference type="ARBA" id="ARBA00023125"/>
    </source>
</evidence>
<feature type="region of interest" description="Disordered" evidence="9">
    <location>
        <begin position="479"/>
        <end position="624"/>
    </location>
</feature>
<keyword evidence="5" id="KW-0238">DNA-binding</keyword>
<feature type="compositionally biased region" description="Polar residues" evidence="9">
    <location>
        <begin position="576"/>
        <end position="586"/>
    </location>
</feature>
<dbReference type="SUPFAM" id="SSF46785">
    <property type="entry name" value="Winged helix' DNA-binding domain"/>
    <property type="match status" value="1"/>
</dbReference>
<dbReference type="Proteomes" id="UP000075884">
    <property type="component" value="Unassembled WGS sequence"/>
</dbReference>
<dbReference type="Gene3D" id="1.10.10.10">
    <property type="entry name" value="Winged helix-like DNA-binding domain superfamily/Winged helix DNA-binding domain"/>
    <property type="match status" value="1"/>
</dbReference>
<name>A0A182NSX7_9DIPT</name>
<evidence type="ECO:0000256" key="1">
    <source>
        <dbReference type="ARBA" id="ARBA00004123"/>
    </source>
</evidence>
<evidence type="ECO:0000259" key="10">
    <source>
        <dbReference type="SMART" id="SM00415"/>
    </source>
</evidence>
<keyword evidence="7" id="KW-0539">Nucleus</keyword>
<dbReference type="InterPro" id="IPR051647">
    <property type="entry name" value="Mediator_comp_sub12"/>
</dbReference>
<sequence>MASFIRQLNMYGFHKITSIDNGGLRFDRDEMEFTHPCFQKDHPYLLEHIKRKIATSKQQQLQAQQQADDKSALKLEAVGRVLSEVKNMRGRQDSLDSRFQTMKQENEALWREIAILRQKHHKQQQIVNKLIQFLVTIVQPSRSGLNSMSNGGTKRRYQLMINDAPQQAKLKKSNYDEDDGATIEELGEALEEVAYANQQELLSKQDKGKKHATPIVTGQIVRTSRAAGDMGANISSASGSTIVVGQSSKATNSGVGGSSGGSAILTKLNGGVTIVNKEKVTPGDHTKGARNSEIPEVSSPMSIPERSPYHQSATPSVSGGSSSRSSNSSGGCGGGNGNGLNYDEGNDAIEEIFPPSPIPLRTGNVAGGNRAAGIHETVYPKREKINAQHQKYRTTTRSRNVGGRGSGNSNPANLIQLIESSINAADDFEQYADSVEEEDDEDEEQGYLVDHVDEMDPAIVQMYQDNDNEMMLNTPMVKKEMEKQQQKQRQQRQQRMHQLSGKGGESLLKGAGNRQQQQPGASLQRAQSKSLLSSSSTTSVKAGGSGLRSATTVSSAGSSPLIVTKGGKKLGLAKKQATSTNDQQQGADAPSPGPSGFNGGGGNSATSSIASTSPPIETDGGLSFVAESGGYIPASDVVPSDIFDDSTDQGTTTTTTKHSGSPSPMLSGAFNFEGGFYNPNVNINEMKAGRQQVQLQTQQQNNQQQQQQAPSVRRMTADGGVDGDENSLDSSLLLNQATGNDNDQQLSKFASNDLDVARLNTVAEYGQHIDTVQNDLESLKELLKGEGYQLDANALLGLFNNNEDMLGYDFPMNLPDMLTDDQQQVFQQQQQQQQLLQHQSLTQQPQQQPSGNNNGDKTGTSSSPTPAHRQLMGYKMQGAGGGPTAAAGLVGGNHGILGIGLHGNNMNSNGHGIMNGGGGGGGGVGGLLGGGIVSGDYIDLHELLNMDANCSNGGNVDANSSLVA</sequence>
<dbReference type="STRING" id="7168.A0A182NSX7"/>
<feature type="region of interest" description="Disordered" evidence="9">
    <location>
        <begin position="276"/>
        <end position="347"/>
    </location>
</feature>
<dbReference type="InterPro" id="IPR036388">
    <property type="entry name" value="WH-like_DNA-bd_sf"/>
</dbReference>
<feature type="compositionally biased region" description="Low complexity" evidence="9">
    <location>
        <begin position="604"/>
        <end position="616"/>
    </location>
</feature>
<dbReference type="InterPro" id="IPR036390">
    <property type="entry name" value="WH_DNA-bd_sf"/>
</dbReference>
<dbReference type="GO" id="GO:0003700">
    <property type="term" value="F:DNA-binding transcription factor activity"/>
    <property type="evidence" value="ECO:0007669"/>
    <property type="project" value="InterPro"/>
</dbReference>
<keyword evidence="4" id="KW-0346">Stress response</keyword>
<dbReference type="GO" id="GO:0043565">
    <property type="term" value="F:sequence-specific DNA binding"/>
    <property type="evidence" value="ECO:0007669"/>
    <property type="project" value="InterPro"/>
</dbReference>
<feature type="compositionally biased region" description="Low complexity" evidence="9">
    <location>
        <begin position="521"/>
        <end position="542"/>
    </location>
</feature>
<evidence type="ECO:0000256" key="3">
    <source>
        <dbReference type="ARBA" id="ARBA00023015"/>
    </source>
</evidence>
<evidence type="ECO:0000256" key="9">
    <source>
        <dbReference type="SAM" id="MobiDB-lite"/>
    </source>
</evidence>
<reference evidence="11" key="2">
    <citation type="submission" date="2020-05" db="UniProtKB">
        <authorList>
            <consortium name="EnsemblMetazoa"/>
        </authorList>
    </citation>
    <scope>IDENTIFICATION</scope>
    <source>
        <strain evidence="11">WRAIR2</strain>
    </source>
</reference>
<dbReference type="SMART" id="SM00415">
    <property type="entry name" value="HSF"/>
    <property type="match status" value="1"/>
</dbReference>
<dbReference type="Pfam" id="PF00447">
    <property type="entry name" value="HSF_DNA-bind"/>
    <property type="match status" value="1"/>
</dbReference>
<accession>A0A182NSX7</accession>
<evidence type="ECO:0000256" key="4">
    <source>
        <dbReference type="ARBA" id="ARBA00023016"/>
    </source>
</evidence>
<protein>
    <recommendedName>
        <fullName evidence="10">HSF-type DNA-binding domain-containing protein</fullName>
    </recommendedName>
</protein>
<dbReference type="AlphaFoldDB" id="A0A182NSX7"/>
<dbReference type="EnsemblMetazoa" id="ADIR010767-RA">
    <property type="protein sequence ID" value="ADIR010767-PA"/>
    <property type="gene ID" value="ADIR010767"/>
</dbReference>
<evidence type="ECO:0000256" key="6">
    <source>
        <dbReference type="ARBA" id="ARBA00023163"/>
    </source>
</evidence>
<feature type="domain" description="HSF-type DNA-binding" evidence="10">
    <location>
        <begin position="1"/>
        <end position="52"/>
    </location>
</feature>
<dbReference type="Pfam" id="PF06546">
    <property type="entry name" value="Vert_HS_TF"/>
    <property type="match status" value="1"/>
</dbReference>
<feature type="region of interest" description="Disordered" evidence="9">
    <location>
        <begin position="691"/>
        <end position="728"/>
    </location>
</feature>
<reference evidence="12" key="1">
    <citation type="submission" date="2013-03" db="EMBL/GenBank/DDBJ databases">
        <title>The Genome Sequence of Anopheles dirus WRAIR2.</title>
        <authorList>
            <consortium name="The Broad Institute Genomics Platform"/>
            <person name="Neafsey D.E."/>
            <person name="Walton C."/>
            <person name="Walker B."/>
            <person name="Young S.K."/>
            <person name="Zeng Q."/>
            <person name="Gargeya S."/>
            <person name="Fitzgerald M."/>
            <person name="Haas B."/>
            <person name="Abouelleil A."/>
            <person name="Allen A.W."/>
            <person name="Alvarado L."/>
            <person name="Arachchi H.M."/>
            <person name="Berlin A.M."/>
            <person name="Chapman S.B."/>
            <person name="Gainer-Dewar J."/>
            <person name="Goldberg J."/>
            <person name="Griggs A."/>
            <person name="Gujja S."/>
            <person name="Hansen M."/>
            <person name="Howarth C."/>
            <person name="Imamovic A."/>
            <person name="Ireland A."/>
            <person name="Larimer J."/>
            <person name="McCowan C."/>
            <person name="Murphy C."/>
            <person name="Pearson M."/>
            <person name="Poon T.W."/>
            <person name="Priest M."/>
            <person name="Roberts A."/>
            <person name="Saif S."/>
            <person name="Shea T."/>
            <person name="Sisk P."/>
            <person name="Sykes S."/>
            <person name="Wortman J."/>
            <person name="Nusbaum C."/>
            <person name="Birren B."/>
        </authorList>
    </citation>
    <scope>NUCLEOTIDE SEQUENCE [LARGE SCALE GENOMIC DNA]</scope>
    <source>
        <strain evidence="12">WRAIR2</strain>
    </source>
</reference>
<feature type="compositionally biased region" description="Polar residues" evidence="9">
    <location>
        <begin position="849"/>
        <end position="865"/>
    </location>
</feature>
<dbReference type="PANTHER" id="PTHR46007">
    <property type="entry name" value="MEDIATOR OF RNA POLYMERASE II TRANSCRIPTION SUBUNIT 12"/>
    <property type="match status" value="1"/>
</dbReference>
<dbReference type="GO" id="GO:0016592">
    <property type="term" value="C:mediator complex"/>
    <property type="evidence" value="ECO:0007669"/>
    <property type="project" value="TreeGrafter"/>
</dbReference>
<evidence type="ECO:0000256" key="7">
    <source>
        <dbReference type="ARBA" id="ARBA00023242"/>
    </source>
</evidence>
<feature type="region of interest" description="Disordered" evidence="9">
    <location>
        <begin position="636"/>
        <end position="671"/>
    </location>
</feature>
<evidence type="ECO:0000313" key="12">
    <source>
        <dbReference type="Proteomes" id="UP000075884"/>
    </source>
</evidence>
<comment type="similarity">
    <text evidence="2 8">Belongs to the HSF family.</text>
</comment>
<feature type="region of interest" description="Disordered" evidence="9">
    <location>
        <begin position="386"/>
        <end position="411"/>
    </location>
</feature>
<evidence type="ECO:0000256" key="8">
    <source>
        <dbReference type="RuleBase" id="RU004020"/>
    </source>
</evidence>
<proteinExistence type="inferred from homology"/>
<feature type="compositionally biased region" description="Low complexity" evidence="9">
    <location>
        <begin position="316"/>
        <end position="329"/>
    </location>
</feature>
<dbReference type="InterPro" id="IPR000232">
    <property type="entry name" value="HSF_DNA-bd"/>
</dbReference>
<keyword evidence="3" id="KW-0805">Transcription regulation</keyword>
<dbReference type="InterPro" id="IPR010542">
    <property type="entry name" value="Vert_HSTF_C"/>
</dbReference>
<dbReference type="PANTHER" id="PTHR46007:SF8">
    <property type="entry name" value="C2H2-TYPE DOMAIN-CONTAINING PROTEIN"/>
    <property type="match status" value="1"/>
</dbReference>
<feature type="compositionally biased region" description="Low complexity" evidence="9">
    <location>
        <begin position="691"/>
        <end position="708"/>
    </location>
</feature>
<keyword evidence="6" id="KW-0804">Transcription</keyword>
<feature type="compositionally biased region" description="Polar residues" evidence="9">
    <location>
        <begin position="548"/>
        <end position="558"/>
    </location>
</feature>
<feature type="compositionally biased region" description="Basic and acidic residues" evidence="9">
    <location>
        <begin position="276"/>
        <end position="287"/>
    </location>
</feature>
<organism evidence="11 12">
    <name type="scientific">Anopheles dirus</name>
    <dbReference type="NCBI Taxonomy" id="7168"/>
    <lineage>
        <taxon>Eukaryota</taxon>
        <taxon>Metazoa</taxon>
        <taxon>Ecdysozoa</taxon>
        <taxon>Arthropoda</taxon>
        <taxon>Hexapoda</taxon>
        <taxon>Insecta</taxon>
        <taxon>Pterygota</taxon>
        <taxon>Neoptera</taxon>
        <taxon>Endopterygota</taxon>
        <taxon>Diptera</taxon>
        <taxon>Nematocera</taxon>
        <taxon>Culicoidea</taxon>
        <taxon>Culicidae</taxon>
        <taxon>Anophelinae</taxon>
        <taxon>Anopheles</taxon>
    </lineage>
</organism>
<dbReference type="GO" id="GO:0003713">
    <property type="term" value="F:transcription coactivator activity"/>
    <property type="evidence" value="ECO:0007669"/>
    <property type="project" value="TreeGrafter"/>
</dbReference>
<feature type="compositionally biased region" description="Low complexity" evidence="9">
    <location>
        <begin position="826"/>
        <end position="848"/>
    </location>
</feature>
<evidence type="ECO:0000256" key="2">
    <source>
        <dbReference type="ARBA" id="ARBA00006403"/>
    </source>
</evidence>
<comment type="subcellular location">
    <subcellularLocation>
        <location evidence="1">Nucleus</location>
    </subcellularLocation>
</comment>
<keyword evidence="12" id="KW-1185">Reference proteome</keyword>
<feature type="region of interest" description="Disordered" evidence="9">
    <location>
        <begin position="826"/>
        <end position="868"/>
    </location>
</feature>
<evidence type="ECO:0000313" key="11">
    <source>
        <dbReference type="EnsemblMetazoa" id="ADIR010767-PA"/>
    </source>
</evidence>